<comment type="caution">
    <text evidence="5">The sequence shown here is derived from an EMBL/GenBank/DDBJ whole genome shotgun (WGS) entry which is preliminary data.</text>
</comment>
<dbReference type="InterPro" id="IPR029063">
    <property type="entry name" value="SAM-dependent_MTases_sf"/>
</dbReference>
<keyword evidence="1" id="KW-0489">Methyltransferase</keyword>
<dbReference type="GO" id="GO:0032259">
    <property type="term" value="P:methylation"/>
    <property type="evidence" value="ECO:0007669"/>
    <property type="project" value="UniProtKB-KW"/>
</dbReference>
<keyword evidence="6" id="KW-1185">Reference proteome</keyword>
<evidence type="ECO:0000259" key="4">
    <source>
        <dbReference type="Pfam" id="PF00891"/>
    </source>
</evidence>
<accession>A0AA38TWV4</accession>
<dbReference type="PANTHER" id="PTHR11746">
    <property type="entry name" value="O-METHYLTRANSFERASE"/>
    <property type="match status" value="1"/>
</dbReference>
<dbReference type="EMBL" id="JARYMX010000002">
    <property type="protein sequence ID" value="KAJ9563051.1"/>
    <property type="molecule type" value="Genomic_DNA"/>
</dbReference>
<feature type="domain" description="O-methyltransferase C-terminal" evidence="4">
    <location>
        <begin position="1"/>
        <end position="77"/>
    </location>
</feature>
<gene>
    <name evidence="5" type="ORF">OSB04_008211</name>
</gene>
<organism evidence="5 6">
    <name type="scientific">Centaurea solstitialis</name>
    <name type="common">yellow star-thistle</name>
    <dbReference type="NCBI Taxonomy" id="347529"/>
    <lineage>
        <taxon>Eukaryota</taxon>
        <taxon>Viridiplantae</taxon>
        <taxon>Streptophyta</taxon>
        <taxon>Embryophyta</taxon>
        <taxon>Tracheophyta</taxon>
        <taxon>Spermatophyta</taxon>
        <taxon>Magnoliopsida</taxon>
        <taxon>eudicotyledons</taxon>
        <taxon>Gunneridae</taxon>
        <taxon>Pentapetalae</taxon>
        <taxon>asterids</taxon>
        <taxon>campanulids</taxon>
        <taxon>Asterales</taxon>
        <taxon>Asteraceae</taxon>
        <taxon>Carduoideae</taxon>
        <taxon>Cardueae</taxon>
        <taxon>Centaureinae</taxon>
        <taxon>Centaurea</taxon>
    </lineage>
</organism>
<evidence type="ECO:0000313" key="6">
    <source>
        <dbReference type="Proteomes" id="UP001172457"/>
    </source>
</evidence>
<dbReference type="Proteomes" id="UP001172457">
    <property type="component" value="Chromosome 2"/>
</dbReference>
<reference evidence="5" key="1">
    <citation type="submission" date="2023-03" db="EMBL/GenBank/DDBJ databases">
        <title>Chromosome-scale reference genome and RAD-based genetic map of yellow starthistle (Centaurea solstitialis) reveal putative structural variation and QTLs associated with invader traits.</title>
        <authorList>
            <person name="Reatini B."/>
            <person name="Cang F.A."/>
            <person name="Jiang Q."/>
            <person name="Mckibben M.T.W."/>
            <person name="Barker M.S."/>
            <person name="Rieseberg L.H."/>
            <person name="Dlugosch K.M."/>
        </authorList>
    </citation>
    <scope>NUCLEOTIDE SEQUENCE</scope>
    <source>
        <strain evidence="5">CAN-66</strain>
        <tissue evidence="5">Leaf</tissue>
    </source>
</reference>
<name>A0AA38TWV4_9ASTR</name>
<evidence type="ECO:0000313" key="5">
    <source>
        <dbReference type="EMBL" id="KAJ9563051.1"/>
    </source>
</evidence>
<keyword evidence="2" id="KW-0808">Transferase</keyword>
<evidence type="ECO:0000256" key="3">
    <source>
        <dbReference type="ARBA" id="ARBA00022691"/>
    </source>
</evidence>
<evidence type="ECO:0000256" key="1">
    <source>
        <dbReference type="ARBA" id="ARBA00022603"/>
    </source>
</evidence>
<protein>
    <recommendedName>
        <fullName evidence="4">O-methyltransferase C-terminal domain-containing protein</fullName>
    </recommendedName>
</protein>
<dbReference type="InterPro" id="IPR001077">
    <property type="entry name" value="COMT_C"/>
</dbReference>
<dbReference type="Pfam" id="PF00891">
    <property type="entry name" value="Methyltransf_2"/>
    <property type="match status" value="1"/>
</dbReference>
<dbReference type="SUPFAM" id="SSF53335">
    <property type="entry name" value="S-adenosyl-L-methionine-dependent methyltransferases"/>
    <property type="match status" value="1"/>
</dbReference>
<proteinExistence type="predicted"/>
<dbReference type="GO" id="GO:0008171">
    <property type="term" value="F:O-methyltransferase activity"/>
    <property type="evidence" value="ECO:0007669"/>
    <property type="project" value="InterPro"/>
</dbReference>
<dbReference type="InterPro" id="IPR016461">
    <property type="entry name" value="COMT-like"/>
</dbReference>
<keyword evidence="3" id="KW-0949">S-adenosyl-L-methionine</keyword>
<dbReference type="AlphaFoldDB" id="A0AA38TWV4"/>
<dbReference type="PROSITE" id="PS51683">
    <property type="entry name" value="SAM_OMT_II"/>
    <property type="match status" value="1"/>
</dbReference>
<evidence type="ECO:0000256" key="2">
    <source>
        <dbReference type="ARBA" id="ARBA00022679"/>
    </source>
</evidence>
<sequence length="79" mass="9016">MHNWSDVECIQLLKNCRNSIPAKIGKIIIVDIILHYGGDSVFEDTRVAHDLLMLSSVGSGKERTEVEWKKILKEAGFYR</sequence>
<dbReference type="Gene3D" id="3.40.50.150">
    <property type="entry name" value="Vaccinia Virus protein VP39"/>
    <property type="match status" value="1"/>
</dbReference>